<reference evidence="1" key="1">
    <citation type="submission" date="2022-03" db="EMBL/GenBank/DDBJ databases">
        <authorList>
            <person name="Sayadi A."/>
        </authorList>
    </citation>
    <scope>NUCLEOTIDE SEQUENCE</scope>
</reference>
<protein>
    <submittedName>
        <fullName evidence="1">Uncharacterized protein</fullName>
    </submittedName>
</protein>
<accession>A0A9P0LMM1</accession>
<dbReference type="Proteomes" id="UP001152888">
    <property type="component" value="Unassembled WGS sequence"/>
</dbReference>
<proteinExistence type="predicted"/>
<dbReference type="AlphaFoldDB" id="A0A9P0LMM1"/>
<name>A0A9P0LMM1_ACAOB</name>
<sequence length="67" mass="7708">MLARLYELKEESCQMNQNSIRKGLVVEPILSNELNIRCQVGLIDMQTKFVQLRPLQNKTAEEVSKTS</sequence>
<organism evidence="1 2">
    <name type="scientific">Acanthoscelides obtectus</name>
    <name type="common">Bean weevil</name>
    <name type="synonym">Bruchus obtectus</name>
    <dbReference type="NCBI Taxonomy" id="200917"/>
    <lineage>
        <taxon>Eukaryota</taxon>
        <taxon>Metazoa</taxon>
        <taxon>Ecdysozoa</taxon>
        <taxon>Arthropoda</taxon>
        <taxon>Hexapoda</taxon>
        <taxon>Insecta</taxon>
        <taxon>Pterygota</taxon>
        <taxon>Neoptera</taxon>
        <taxon>Endopterygota</taxon>
        <taxon>Coleoptera</taxon>
        <taxon>Polyphaga</taxon>
        <taxon>Cucujiformia</taxon>
        <taxon>Chrysomeloidea</taxon>
        <taxon>Chrysomelidae</taxon>
        <taxon>Bruchinae</taxon>
        <taxon>Bruchini</taxon>
        <taxon>Acanthoscelides</taxon>
    </lineage>
</organism>
<dbReference type="OrthoDB" id="2499658at2759"/>
<evidence type="ECO:0000313" key="1">
    <source>
        <dbReference type="EMBL" id="CAH1998357.1"/>
    </source>
</evidence>
<gene>
    <name evidence="1" type="ORF">ACAOBT_LOCUS24327</name>
</gene>
<comment type="caution">
    <text evidence="1">The sequence shown here is derived from an EMBL/GenBank/DDBJ whole genome shotgun (WGS) entry which is preliminary data.</text>
</comment>
<dbReference type="EMBL" id="CAKOFQ010007325">
    <property type="protein sequence ID" value="CAH1998357.1"/>
    <property type="molecule type" value="Genomic_DNA"/>
</dbReference>
<evidence type="ECO:0000313" key="2">
    <source>
        <dbReference type="Proteomes" id="UP001152888"/>
    </source>
</evidence>
<keyword evidence="2" id="KW-1185">Reference proteome</keyword>